<feature type="site" description="Interaction with DNA" evidence="10">
    <location>
        <position position="142"/>
    </location>
</feature>
<feature type="site" description="Interaction with DNA" evidence="10">
    <location>
        <position position="158"/>
    </location>
</feature>
<dbReference type="PROSITE" id="PS00396">
    <property type="entry name" value="TOPO_IA_1"/>
    <property type="match status" value="1"/>
</dbReference>
<dbReference type="Gene3D" id="2.70.20.10">
    <property type="entry name" value="Topoisomerase I, domain 3"/>
    <property type="match status" value="1"/>
</dbReference>
<dbReference type="InterPro" id="IPR028612">
    <property type="entry name" value="Topoisom_1_IA"/>
</dbReference>
<dbReference type="Gene3D" id="3.30.65.10">
    <property type="entry name" value="Bacterial Topoisomerase I, domain 1"/>
    <property type="match status" value="1"/>
</dbReference>
<evidence type="ECO:0000256" key="6">
    <source>
        <dbReference type="ARBA" id="ARBA00022842"/>
    </source>
</evidence>
<comment type="caution">
    <text evidence="10">Lacks conserved residue(s) required for the propagation of feature annotation.</text>
</comment>
<keyword evidence="5" id="KW-0862">Zinc</keyword>
<dbReference type="Pfam" id="PF01396">
    <property type="entry name" value="Zn_ribbon_Top1"/>
    <property type="match status" value="1"/>
</dbReference>
<dbReference type="InterPro" id="IPR034149">
    <property type="entry name" value="TOPRIM_TopoI"/>
</dbReference>
<dbReference type="GO" id="GO:0003917">
    <property type="term" value="F:DNA topoisomerase type I (single strand cut, ATP-independent) activity"/>
    <property type="evidence" value="ECO:0007669"/>
    <property type="project" value="UniProtKB-UniRule"/>
</dbReference>
<keyword evidence="4" id="KW-0863">Zinc-finger</keyword>
<evidence type="ECO:0000256" key="10">
    <source>
        <dbReference type="HAMAP-Rule" id="MF_00952"/>
    </source>
</evidence>
<keyword evidence="6" id="KW-0460">Magnesium</keyword>
<keyword evidence="3" id="KW-0479">Metal-binding</keyword>
<dbReference type="EC" id="5.6.2.1" evidence="10"/>
<feature type="site" description="Interaction with DNA" evidence="10">
    <location>
        <position position="146"/>
    </location>
</feature>
<dbReference type="SMART" id="SM00493">
    <property type="entry name" value="TOPRIM"/>
    <property type="match status" value="1"/>
</dbReference>
<evidence type="ECO:0000256" key="4">
    <source>
        <dbReference type="ARBA" id="ARBA00022771"/>
    </source>
</evidence>
<evidence type="ECO:0000256" key="5">
    <source>
        <dbReference type="ARBA" id="ARBA00022833"/>
    </source>
</evidence>
<evidence type="ECO:0000256" key="8">
    <source>
        <dbReference type="ARBA" id="ARBA00023125"/>
    </source>
</evidence>
<dbReference type="InterPro" id="IPR005733">
    <property type="entry name" value="TopoI_bac-type"/>
</dbReference>
<proteinExistence type="inferred from homology"/>
<reference key="1">
    <citation type="submission" date="2017-08" db="EMBL/GenBank/DDBJ databases">
        <title>A dynamic microbial community with high functional redundancy inhabits the cold, oxic subseafloor aquifer.</title>
        <authorList>
            <person name="Tully B.J."/>
            <person name="Wheat C.G."/>
            <person name="Glazer B.T."/>
            <person name="Huber J.A."/>
        </authorList>
    </citation>
    <scope>NUCLEOTIDE SEQUENCE [LARGE SCALE GENOMIC DNA]</scope>
</reference>
<feature type="domain" description="Topo IA-type catalytic" evidence="13">
    <location>
        <begin position="132"/>
        <end position="571"/>
    </location>
</feature>
<dbReference type="Gene3D" id="1.10.290.10">
    <property type="entry name" value="Topoisomerase I, domain 4"/>
    <property type="match status" value="1"/>
</dbReference>
<dbReference type="GO" id="GO:0003677">
    <property type="term" value="F:DNA binding"/>
    <property type="evidence" value="ECO:0007669"/>
    <property type="project" value="UniProtKB-KW"/>
</dbReference>
<dbReference type="InterPro" id="IPR013497">
    <property type="entry name" value="Topo_IA_cen"/>
</dbReference>
<dbReference type="SMART" id="SM00437">
    <property type="entry name" value="TOP1Ac"/>
    <property type="match status" value="1"/>
</dbReference>
<dbReference type="GO" id="GO:0005694">
    <property type="term" value="C:chromosome"/>
    <property type="evidence" value="ECO:0007669"/>
    <property type="project" value="InterPro"/>
</dbReference>
<dbReference type="InterPro" id="IPR013825">
    <property type="entry name" value="Topo_IA_cen_sub2"/>
</dbReference>
<dbReference type="InterPro" id="IPR023405">
    <property type="entry name" value="Topo_IA_core_domain"/>
</dbReference>
<comment type="similarity">
    <text evidence="2 10">Belongs to the type IA topoisomerase family.</text>
</comment>
<reference evidence="14" key="2">
    <citation type="journal article" date="2018" name="ISME J.">
        <title>A dynamic microbial community with high functional redundancy inhabits the cold, oxic subseafloor aquifer.</title>
        <authorList>
            <person name="Tully B.J."/>
            <person name="Wheat C.G."/>
            <person name="Glazer B.T."/>
            <person name="Huber J.A."/>
        </authorList>
    </citation>
    <scope>NUCLEOTIDE SEQUENCE</scope>
    <source>
        <strain evidence="14">NORP83</strain>
    </source>
</reference>
<dbReference type="PROSITE" id="PS52039">
    <property type="entry name" value="TOPO_IA_2"/>
    <property type="match status" value="1"/>
</dbReference>
<dbReference type="InterPro" id="IPR003601">
    <property type="entry name" value="Topo_IA_2"/>
</dbReference>
<feature type="site" description="Interaction with DNA" evidence="10">
    <location>
        <position position="503"/>
    </location>
</feature>
<dbReference type="EMBL" id="NVUS01000030">
    <property type="protein sequence ID" value="PCI97397.1"/>
    <property type="molecule type" value="Genomic_DNA"/>
</dbReference>
<dbReference type="PRINTS" id="PR00417">
    <property type="entry name" value="PRTPISMRASEI"/>
</dbReference>
<feature type="site" description="Interaction with DNA" evidence="10">
    <location>
        <position position="31"/>
    </location>
</feature>
<dbReference type="PANTHER" id="PTHR42785">
    <property type="entry name" value="DNA TOPOISOMERASE, TYPE IA, CORE"/>
    <property type="match status" value="1"/>
</dbReference>
<dbReference type="InterPro" id="IPR006171">
    <property type="entry name" value="TOPRIM_dom"/>
</dbReference>
<evidence type="ECO:0000256" key="11">
    <source>
        <dbReference type="SAM" id="MobiDB-lite"/>
    </source>
</evidence>
<dbReference type="SMART" id="SM00436">
    <property type="entry name" value="TOP1Bc"/>
    <property type="match status" value="1"/>
</dbReference>
<dbReference type="InterPro" id="IPR025589">
    <property type="entry name" value="Toprim_C_rpt"/>
</dbReference>
<accession>A0A2A4YSW2</accession>
<comment type="catalytic activity">
    <reaction evidence="1 10">
        <text>ATP-independent breakage of single-stranded DNA, followed by passage and rejoining.</text>
        <dbReference type="EC" id="5.6.2.1"/>
    </reaction>
</comment>
<organism evidence="14">
    <name type="scientific">OCS116 cluster bacterium</name>
    <dbReference type="NCBI Taxonomy" id="2030921"/>
    <lineage>
        <taxon>Bacteria</taxon>
        <taxon>Pseudomonadati</taxon>
        <taxon>Pseudomonadota</taxon>
        <taxon>Alphaproteobacteria</taxon>
        <taxon>OCS116 cluster</taxon>
    </lineage>
</organism>
<evidence type="ECO:0000256" key="2">
    <source>
        <dbReference type="ARBA" id="ARBA00009446"/>
    </source>
</evidence>
<dbReference type="Pfam" id="PF01131">
    <property type="entry name" value="Topoisom_bac"/>
    <property type="match status" value="1"/>
</dbReference>
<feature type="region of interest" description="Disordered" evidence="11">
    <location>
        <begin position="833"/>
        <end position="879"/>
    </location>
</feature>
<dbReference type="Pfam" id="PF01751">
    <property type="entry name" value="Toprim"/>
    <property type="match status" value="1"/>
</dbReference>
<dbReference type="InterPro" id="IPR013826">
    <property type="entry name" value="Topo_IA_cen_sub3"/>
</dbReference>
<dbReference type="InterPro" id="IPR023406">
    <property type="entry name" value="Topo_IA_AS"/>
</dbReference>
<dbReference type="Gene3D" id="1.10.460.10">
    <property type="entry name" value="Topoisomerase I, domain 2"/>
    <property type="match status" value="1"/>
</dbReference>
<evidence type="ECO:0000259" key="13">
    <source>
        <dbReference type="PROSITE" id="PS52039"/>
    </source>
</evidence>
<dbReference type="CDD" id="cd00186">
    <property type="entry name" value="TOP1Ac"/>
    <property type="match status" value="1"/>
</dbReference>
<gene>
    <name evidence="10" type="primary">topA</name>
    <name evidence="14" type="ORF">COB13_15820</name>
</gene>
<feature type="domain" description="Toprim" evidence="12">
    <location>
        <begin position="1"/>
        <end position="118"/>
    </location>
</feature>
<name>A0A2A4YSW2_9PROT</name>
<comment type="subunit">
    <text evidence="10">Monomer.</text>
</comment>
<evidence type="ECO:0000259" key="12">
    <source>
        <dbReference type="PROSITE" id="PS50880"/>
    </source>
</evidence>
<dbReference type="AlphaFoldDB" id="A0A2A4YSW2"/>
<evidence type="ECO:0000256" key="3">
    <source>
        <dbReference type="ARBA" id="ARBA00022723"/>
    </source>
</evidence>
<comment type="caution">
    <text evidence="14">The sequence shown here is derived from an EMBL/GenBank/DDBJ whole genome shotgun (WGS) entry which is preliminary data.</text>
</comment>
<dbReference type="PROSITE" id="PS50880">
    <property type="entry name" value="TOPRIM"/>
    <property type="match status" value="1"/>
</dbReference>
<evidence type="ECO:0000256" key="7">
    <source>
        <dbReference type="ARBA" id="ARBA00023029"/>
    </source>
</evidence>
<dbReference type="GO" id="GO:0006265">
    <property type="term" value="P:DNA topological change"/>
    <property type="evidence" value="ECO:0007669"/>
    <property type="project" value="UniProtKB-UniRule"/>
</dbReference>
<feature type="compositionally biased region" description="Basic residues" evidence="11">
    <location>
        <begin position="837"/>
        <end position="879"/>
    </location>
</feature>
<dbReference type="InterPro" id="IPR003602">
    <property type="entry name" value="Topo_IA_DNA-bd_dom"/>
</dbReference>
<feature type="active site" description="O-(5'-phospho-DNA)-tyrosine intermediate" evidence="10">
    <location>
        <position position="304"/>
    </location>
</feature>
<sequence length="879" mass="98347">MNIVIVESPAKAKTINKYLGSNYKVYASYGHVRDLPSKDGSVDPENDFDMNWLVDADSKKRLNEIAKQLKDADKLILATDPDREGEAISWHVLEVLNAKRGLMKGKAVERVVFNAITKKSILEAMKHPREIDTPLVEAYLARRALDYLVGFSLSPILWRKLPGARSAGRVQSVSLRLICEREAEIERFDREEYWTIDGKQKSNNGTEFTTKLWAIDSDRLEKFSITTETAAKAIETTLHNSDLKVINIKATPARRRPQAPFTTSTMQQEASSKLGFGAARTMRVAQKLYEGFNINGETTGLITYMRTDGVTMTQEAIVEARSVIKKTLGDKYLPPKQRFYAVKAKNAQEAHEAIRPTLLGRHPREVRAILDDDHYKLYNLIWCRALGSQMEDALFERTAATLETTGIDGKLYEFRATGSVMIFDGFLNLYQSSYDDKSQDEDARRLPKLTEGETVKTVEILPIQHFTEPPARFSEATLIRKMEELGIGRPSTYTSTMSTLRDRDYVRLEKGRLHPEDKGRLVTAFLENFFSKYVQYDFTANLESDLDKISAGNADWKEILRQFWTPFNELIQETKGLRITQVLDALNEALGPLVFPEREDGTPPRSCTKCDDGLLSLKVGRYGAFIGCSNYPDCNFTRQLGQGNDEAAGDEPKVLGIDPETKLEISLRRGRFGLYVQLGEAVEKEKPKRSTIPKDVDPANVDLDLAIGLLQLPRTIGMHPEDGLVVKAGLGRFGPYILHNKTFASLTKGEDVLTVGLNRALTLLAEKRAKQRAQSIPIKILGEHPKLGGEVGIYNGRYGPYVKYEKINATIGKATDPESITMKMAVELIKAKEAKDKKKKPAAKKKAAPKKKAAAKKKPAAKKKTAAKKKPAAKKVAKA</sequence>
<dbReference type="Gene3D" id="3.40.50.140">
    <property type="match status" value="1"/>
</dbReference>
<dbReference type="SUPFAM" id="SSF57783">
    <property type="entry name" value="Zinc beta-ribbon"/>
    <property type="match status" value="1"/>
</dbReference>
<dbReference type="NCBIfam" id="TIGR01051">
    <property type="entry name" value="topA_bact"/>
    <property type="match status" value="1"/>
</dbReference>
<dbReference type="Pfam" id="PF13368">
    <property type="entry name" value="Toprim_C_rpt"/>
    <property type="match status" value="3"/>
</dbReference>
<feature type="site" description="Interaction with DNA" evidence="10">
    <location>
        <position position="306"/>
    </location>
</feature>
<evidence type="ECO:0000313" key="14">
    <source>
        <dbReference type="EMBL" id="PCI97397.1"/>
    </source>
</evidence>
<evidence type="ECO:0000256" key="1">
    <source>
        <dbReference type="ARBA" id="ARBA00000213"/>
    </source>
</evidence>
<dbReference type="GO" id="GO:0008270">
    <property type="term" value="F:zinc ion binding"/>
    <property type="evidence" value="ECO:0007669"/>
    <property type="project" value="UniProtKB-KW"/>
</dbReference>
<dbReference type="HAMAP" id="MF_00952">
    <property type="entry name" value="Topoisom_1_prok"/>
    <property type="match status" value="1"/>
</dbReference>
<feature type="region of interest" description="Interaction with DNA" evidence="10">
    <location>
        <begin position="166"/>
        <end position="171"/>
    </location>
</feature>
<dbReference type="CDD" id="cd03363">
    <property type="entry name" value="TOPRIM_TopoIA_TopoI"/>
    <property type="match status" value="1"/>
</dbReference>
<dbReference type="PANTHER" id="PTHR42785:SF1">
    <property type="entry name" value="DNA TOPOISOMERASE"/>
    <property type="match status" value="1"/>
</dbReference>
<dbReference type="InterPro" id="IPR013498">
    <property type="entry name" value="Topo_IA_Znf"/>
</dbReference>
<comment type="function">
    <text evidence="10">Releases the supercoiling and torsional tension of DNA, which is introduced during the DNA replication and transcription, by transiently cleaving and rejoining one strand of the DNA duplex. Introduces a single-strand break via transesterification at a target site in duplex DNA. The scissile phosphodiester is attacked by the catalytic tyrosine of the enzyme, resulting in the formation of a DNA-(5'-phosphotyrosyl)-enzyme intermediate and the expulsion of a 3'-OH DNA strand. The free DNA strand then undergoes passage around the unbroken strand, thus removing DNA supercoils. Finally, in the religation step, the DNA 3'-OH attacks the covalent intermediate to expel the active-site tyrosine and restore the DNA phosphodiester backbone.</text>
</comment>
<feature type="site" description="Interaction with DNA" evidence="10">
    <location>
        <position position="143"/>
    </location>
</feature>
<keyword evidence="9 10" id="KW-0413">Isomerase</keyword>
<dbReference type="InterPro" id="IPR013824">
    <property type="entry name" value="Topo_IA_cen_sub1"/>
</dbReference>
<keyword evidence="8 10" id="KW-0238">DNA-binding</keyword>
<dbReference type="SUPFAM" id="SSF56712">
    <property type="entry name" value="Prokaryotic type I DNA topoisomerase"/>
    <property type="match status" value="1"/>
</dbReference>
<evidence type="ECO:0000256" key="9">
    <source>
        <dbReference type="ARBA" id="ARBA00023235"/>
    </source>
</evidence>
<dbReference type="InterPro" id="IPR000380">
    <property type="entry name" value="Topo_IA"/>
</dbReference>
<keyword evidence="7 10" id="KW-0799">Topoisomerase</keyword>
<protein>
    <recommendedName>
        <fullName evidence="10">DNA topoisomerase 1</fullName>
        <ecNumber evidence="10">5.6.2.1</ecNumber>
    </recommendedName>
    <alternativeName>
        <fullName evidence="10">DNA topoisomerase I</fullName>
    </alternativeName>
</protein>